<comment type="caution">
    <text evidence="5">The sequence shown here is derived from an EMBL/GenBank/DDBJ whole genome shotgun (WGS) entry which is preliminary data.</text>
</comment>
<name>A0A4R3HT42_PAULE</name>
<dbReference type="GO" id="GO:0016757">
    <property type="term" value="F:glycosyltransferase activity"/>
    <property type="evidence" value="ECO:0007669"/>
    <property type="project" value="UniProtKB-KW"/>
</dbReference>
<dbReference type="EMBL" id="SLZQ01000012">
    <property type="protein sequence ID" value="TCS34682.1"/>
    <property type="molecule type" value="Genomic_DNA"/>
</dbReference>
<feature type="domain" description="Glycosyltransferase subfamily 4-like N-terminal" evidence="4">
    <location>
        <begin position="50"/>
        <end position="227"/>
    </location>
</feature>
<dbReference type="CDD" id="cd03800">
    <property type="entry name" value="GT4_sucrose_synthase"/>
    <property type="match status" value="1"/>
</dbReference>
<dbReference type="Pfam" id="PF13439">
    <property type="entry name" value="Glyco_transf_4"/>
    <property type="match status" value="1"/>
</dbReference>
<evidence type="ECO:0000259" key="3">
    <source>
        <dbReference type="Pfam" id="PF00534"/>
    </source>
</evidence>
<dbReference type="InterPro" id="IPR028098">
    <property type="entry name" value="Glyco_trans_4-like_N"/>
</dbReference>
<dbReference type="PANTHER" id="PTHR12526:SF510">
    <property type="entry name" value="D-INOSITOL 3-PHOSPHATE GLYCOSYLTRANSFERASE"/>
    <property type="match status" value="1"/>
</dbReference>
<accession>A0A4R3HT42</accession>
<dbReference type="PANTHER" id="PTHR12526">
    <property type="entry name" value="GLYCOSYLTRANSFERASE"/>
    <property type="match status" value="1"/>
</dbReference>
<evidence type="ECO:0000259" key="4">
    <source>
        <dbReference type="Pfam" id="PF13439"/>
    </source>
</evidence>
<evidence type="ECO:0000256" key="2">
    <source>
        <dbReference type="ARBA" id="ARBA00022679"/>
    </source>
</evidence>
<dbReference type="Proteomes" id="UP000295382">
    <property type="component" value="Unassembled WGS sequence"/>
</dbReference>
<evidence type="ECO:0000313" key="5">
    <source>
        <dbReference type="EMBL" id="TCS34682.1"/>
    </source>
</evidence>
<proteinExistence type="predicted"/>
<dbReference type="AlphaFoldDB" id="A0A4R3HT42"/>
<reference evidence="5 6" key="1">
    <citation type="submission" date="2019-03" db="EMBL/GenBank/DDBJ databases">
        <title>Genomic Encyclopedia of Type Strains, Phase IV (KMG-IV): sequencing the most valuable type-strain genomes for metagenomic binning, comparative biology and taxonomic classification.</title>
        <authorList>
            <person name="Goeker M."/>
        </authorList>
    </citation>
    <scope>NUCLEOTIDE SEQUENCE [LARGE SCALE GENOMIC DNA]</scope>
    <source>
        <strain evidence="5 6">DSM 7445</strain>
    </source>
</reference>
<protein>
    <recommendedName>
        <fullName evidence="7">Glycosyltransferase family 1 protein</fullName>
    </recommendedName>
</protein>
<keyword evidence="1" id="KW-0328">Glycosyltransferase</keyword>
<keyword evidence="2" id="KW-0808">Transferase</keyword>
<keyword evidence="6" id="KW-1185">Reference proteome</keyword>
<sequence length="456" mass="50000">MRLAALGIAFALTVAFLTYARTSATVTMRNLALISEHASPLATIGSIDSGGQNVYVAHVARQLAALGIQVDVFTRRDDPDQPIVVDWHPGVRVIHVPAGPACFIPKEAMLPYMGEFAERMIDFIRVENIDYDLVHANFFMSGMVAAELKRRLGLPFVITFHALGLVRRQCQGQADGFPDQRFAVEAQLMQEADRVIAECPQDLEDMEQLYGADGASIDIVPCGFDPEELSRVSVNARAELGLDPDEFIVLQLGRMVPRKGVDNVVRALAAMKSEYGICARLLIVGGNTAEPDPQATAEIGKLMQLAQSLGISQQVQFTGQRPRSVLRYYYSAANVFVTTPWYEPFGITPIEAMACGTPVIGSAVGGIKHTVVDGVTGYLVPPNAPKALAERLAWLYRHPRLAQRLGWAGMRRAYQLYTWRNVAAQLLSVYEEALSDTPAYLIPLQATDHNAMQNSL</sequence>
<dbReference type="InterPro" id="IPR001296">
    <property type="entry name" value="Glyco_trans_1"/>
</dbReference>
<evidence type="ECO:0000256" key="1">
    <source>
        <dbReference type="ARBA" id="ARBA00022676"/>
    </source>
</evidence>
<dbReference type="SUPFAM" id="SSF53756">
    <property type="entry name" value="UDP-Glycosyltransferase/glycogen phosphorylase"/>
    <property type="match status" value="1"/>
</dbReference>
<evidence type="ECO:0000313" key="6">
    <source>
        <dbReference type="Proteomes" id="UP000295382"/>
    </source>
</evidence>
<feature type="domain" description="Glycosyl transferase family 1" evidence="3">
    <location>
        <begin position="236"/>
        <end position="408"/>
    </location>
</feature>
<evidence type="ECO:0008006" key="7">
    <source>
        <dbReference type="Google" id="ProtNLM"/>
    </source>
</evidence>
<dbReference type="Pfam" id="PF00534">
    <property type="entry name" value="Glycos_transf_1"/>
    <property type="match status" value="1"/>
</dbReference>
<organism evidence="5 6">
    <name type="scientific">Paucimonas lemoignei</name>
    <name type="common">Pseudomonas lemoignei</name>
    <dbReference type="NCBI Taxonomy" id="29443"/>
    <lineage>
        <taxon>Bacteria</taxon>
        <taxon>Pseudomonadati</taxon>
        <taxon>Pseudomonadota</taxon>
        <taxon>Betaproteobacteria</taxon>
        <taxon>Burkholderiales</taxon>
        <taxon>Burkholderiaceae</taxon>
        <taxon>Paucimonas</taxon>
    </lineage>
</organism>
<gene>
    <name evidence="5" type="ORF">EDC30_11212</name>
</gene>
<dbReference type="Gene3D" id="3.40.50.2000">
    <property type="entry name" value="Glycogen Phosphorylase B"/>
    <property type="match status" value="2"/>
</dbReference>